<dbReference type="Proteomes" id="UP000182470">
    <property type="component" value="Chromosome I"/>
</dbReference>
<name>A0A1G9WP64_9PSED</name>
<evidence type="ECO:0000313" key="3">
    <source>
        <dbReference type="Proteomes" id="UP000182470"/>
    </source>
</evidence>
<dbReference type="EMBL" id="JXDI01000001">
    <property type="protein sequence ID" value="KAF2409507.1"/>
    <property type="molecule type" value="Genomic_DNA"/>
</dbReference>
<dbReference type="Proteomes" id="UP000748067">
    <property type="component" value="Unassembled WGS sequence"/>
</dbReference>
<reference evidence="1 4" key="1">
    <citation type="submission" date="2015-01" db="EMBL/GenBank/DDBJ databases">
        <title>Genome Sequence of Pseudomonas antarctica CMS 35.</title>
        <authorList>
            <person name="Voget S."/>
            <person name="Chow J."/>
            <person name="Daniel R."/>
            <person name="Streit W."/>
        </authorList>
    </citation>
    <scope>NUCLEOTIDE SEQUENCE [LARGE SCALE GENOMIC DNA]</scope>
    <source>
        <strain evidence="1 4">CMS 35</strain>
    </source>
</reference>
<proteinExistence type="predicted"/>
<dbReference type="SUPFAM" id="SSF51004">
    <property type="entry name" value="C-terminal (heme d1) domain of cytochrome cd1-nitrite reductase"/>
    <property type="match status" value="2"/>
</dbReference>
<dbReference type="Gene3D" id="2.130.10.10">
    <property type="entry name" value="YVTN repeat-like/Quinoprotein amine dehydrogenase"/>
    <property type="match status" value="2"/>
</dbReference>
<organism evidence="2 3">
    <name type="scientific">Pseudomonas antarctica</name>
    <dbReference type="NCBI Taxonomy" id="219572"/>
    <lineage>
        <taxon>Bacteria</taxon>
        <taxon>Pseudomonadati</taxon>
        <taxon>Pseudomonadota</taxon>
        <taxon>Gammaproteobacteria</taxon>
        <taxon>Pseudomonadales</taxon>
        <taxon>Pseudomonadaceae</taxon>
        <taxon>Pseudomonas</taxon>
    </lineage>
</organism>
<keyword evidence="2" id="KW-0238">DNA-binding</keyword>
<dbReference type="EMBL" id="LT629704">
    <property type="protein sequence ID" value="SDM85855.1"/>
    <property type="molecule type" value="Genomic_DNA"/>
</dbReference>
<dbReference type="PANTHER" id="PTHR47197">
    <property type="entry name" value="PROTEIN NIRF"/>
    <property type="match status" value="1"/>
</dbReference>
<dbReference type="RefSeq" id="WP_083356444.1">
    <property type="nucleotide sequence ID" value="NZ_JXDI01000001.1"/>
</dbReference>
<dbReference type="GO" id="GO:0003677">
    <property type="term" value="F:DNA binding"/>
    <property type="evidence" value="ECO:0007669"/>
    <property type="project" value="UniProtKB-KW"/>
</dbReference>
<evidence type="ECO:0000313" key="4">
    <source>
        <dbReference type="Proteomes" id="UP000748067"/>
    </source>
</evidence>
<reference evidence="2 3" key="2">
    <citation type="submission" date="2016-10" db="EMBL/GenBank/DDBJ databases">
        <authorList>
            <person name="de Groot N.N."/>
        </authorList>
    </citation>
    <scope>NUCLEOTIDE SEQUENCE [LARGE SCALE GENOMIC DNA]</scope>
    <source>
        <strain evidence="2 3">BS2772</strain>
    </source>
</reference>
<keyword evidence="4" id="KW-1185">Reference proteome</keyword>
<accession>A0A1G9WP64</accession>
<dbReference type="PANTHER" id="PTHR47197:SF3">
    <property type="entry name" value="DIHYDRO-HEME D1 DEHYDROGENASE"/>
    <property type="match status" value="1"/>
</dbReference>
<dbReference type="InterPro" id="IPR051200">
    <property type="entry name" value="Host-pathogen_enzymatic-act"/>
</dbReference>
<evidence type="ECO:0000313" key="2">
    <source>
        <dbReference type="EMBL" id="SDM85855.1"/>
    </source>
</evidence>
<gene>
    <name evidence="1" type="ORF">PSAN_19120</name>
    <name evidence="2" type="ORF">SAMN04490179_1275</name>
</gene>
<sequence>MTTPTDPTDPSDPNYDISLNPPDFAFAASLDKLVGESATKALGVRATDPYAEVFVEAWRNRNIGDIIRLKIQDKDGKGDLLVASVTVSEIASRYSLMVPRKDLQDRVLVGQQEGLVTMYLELARVGSKQISRSRSVTFLLKKSSPAGFDSRPDVEGHDGLRVVAEGLPQYSTVDSYVASKGMWVLLSKHANARANDLFTVFLAGVPTPYRLSAAEAAGPGPYRVFIPPSVFRDITQFGLLPLLYTVEDVAENPPAGNTKLSAPYYLNSDLDPSLFDPPYLLVNNVETTRLNLGTQGSLPFSVSVTPPRSIRLASPPNQIVVTLTFTKNEGTKKVTRLPSFAQTQARGEIIPVSSEVFSQPGFDFVHISYEMFSSTGALLGKSGSTSVSLEGVLVVTYPAPAFDGKLGPQTIVPQNYPNGATTTVGFPSMSTAHVIQLIWRYFDGTVAVIPAQTGNANGLVQFPISATIIAQSAGQPIKLSYLVTVGGTTVASEVQVLTVQAATTNPGSPGVFATVAVGLHAHAITITKDGLLAYVGNSLDHTVSVIDINSRKVVDTIFGTPSAFQMLLNADNSRLYVSSFKAGTIAVIDTATRRLIMTMTPSGGERSAWMALNADESRLFVACSFGGFVAVHDTKTGALLNRITTPPMPEGVALNPDKTQVFISTSKETMITNANGLGGGLAKVSGYTRFTQSEGIAFNPNNKPYPRVYVTGNDSLAIIDTQTNAVTKSLSGFTYSWGATMKPKGSECYVGAVGPGGTPGNRDSLYIINTETEQVIRRYAGFDNIAGIAFTPDGEIALIVNHGTGKVSFYKT</sequence>
<dbReference type="OrthoDB" id="7025024at2"/>
<dbReference type="InterPro" id="IPR011048">
    <property type="entry name" value="Haem_d1_sf"/>
</dbReference>
<dbReference type="InterPro" id="IPR015943">
    <property type="entry name" value="WD40/YVTN_repeat-like_dom_sf"/>
</dbReference>
<protein>
    <submittedName>
        <fullName evidence="2">DNA-binding beta-propeller fold protein YncE</fullName>
    </submittedName>
</protein>
<evidence type="ECO:0000313" key="1">
    <source>
        <dbReference type="EMBL" id="KAF2409507.1"/>
    </source>
</evidence>
<dbReference type="AlphaFoldDB" id="A0A1G9WP64"/>